<dbReference type="PANTHER" id="PTHR43481:SF4">
    <property type="entry name" value="GLYCEROL-1-PHOSPHATE PHOSPHOHYDROLASE 1-RELATED"/>
    <property type="match status" value="1"/>
</dbReference>
<dbReference type="Pfam" id="PF00702">
    <property type="entry name" value="Hydrolase"/>
    <property type="match status" value="1"/>
</dbReference>
<accession>A0ABZ0A1T4</accession>
<gene>
    <name evidence="1" type="ORF">RMN56_08555</name>
</gene>
<proteinExistence type="predicted"/>
<evidence type="ECO:0000313" key="1">
    <source>
        <dbReference type="EMBL" id="WNM41377.1"/>
    </source>
</evidence>
<dbReference type="SFLD" id="SFLDS00003">
    <property type="entry name" value="Haloacid_Dehalogenase"/>
    <property type="match status" value="1"/>
</dbReference>
<dbReference type="NCBIfam" id="TIGR01509">
    <property type="entry name" value="HAD-SF-IA-v3"/>
    <property type="match status" value="1"/>
</dbReference>
<dbReference type="PANTHER" id="PTHR43481">
    <property type="entry name" value="FRUCTOSE-1-PHOSPHATE PHOSPHATASE"/>
    <property type="match status" value="1"/>
</dbReference>
<evidence type="ECO:0000313" key="2">
    <source>
        <dbReference type="Proteomes" id="UP001303001"/>
    </source>
</evidence>
<protein>
    <submittedName>
        <fullName evidence="1">HAD family phosphatase</fullName>
    </submittedName>
</protein>
<dbReference type="CDD" id="cd07505">
    <property type="entry name" value="HAD_BPGM-like"/>
    <property type="match status" value="1"/>
</dbReference>
<sequence length="275" mass="28284">MIQFSDVDLSAVRVLLCDADGNLFPSEEPAFAASVEVANAFLAAYGMPGTLTAEQLRLGSTGRNFRTTAVDLCLASGVPVEAAVAGGRPEAVVAPGPTLAGRPVLTAAALEHWVAEEKARVSAHLGDVLRPDPEVRDVLGTLAPHLTLAAVSSSAGSRLAACFRATGLAGLIPVERRYSAEDSLPVPIGKPDPAIYLHAGRELGCGGAEGLAVEDSVPGVRSAVAAGFPTVGNVMFVREAERADRIEALRRAGVVAVVASWRELAELLLPAVGAP</sequence>
<keyword evidence="2" id="KW-1185">Reference proteome</keyword>
<dbReference type="EMBL" id="CP134876">
    <property type="protein sequence ID" value="WNM41377.1"/>
    <property type="molecule type" value="Genomic_DNA"/>
</dbReference>
<dbReference type="InterPro" id="IPR023198">
    <property type="entry name" value="PGP-like_dom2"/>
</dbReference>
<dbReference type="Gene3D" id="3.40.50.1000">
    <property type="entry name" value="HAD superfamily/HAD-like"/>
    <property type="match status" value="1"/>
</dbReference>
<reference evidence="1 2" key="1">
    <citation type="submission" date="2023-09" db="EMBL/GenBank/DDBJ databases">
        <title>Micromonospora halotolerans DSM 45598 genome sequence.</title>
        <authorList>
            <person name="Mo P."/>
        </authorList>
    </citation>
    <scope>NUCLEOTIDE SEQUENCE [LARGE SCALE GENOMIC DNA]</scope>
    <source>
        <strain evidence="1 2">DSM 45598</strain>
    </source>
</reference>
<dbReference type="InterPro" id="IPR051806">
    <property type="entry name" value="HAD-like_SPP"/>
</dbReference>
<dbReference type="RefSeq" id="WP_313723291.1">
    <property type="nucleotide sequence ID" value="NZ_CP134876.1"/>
</dbReference>
<dbReference type="Gene3D" id="1.10.150.240">
    <property type="entry name" value="Putative phosphatase, domain 2"/>
    <property type="match status" value="1"/>
</dbReference>
<dbReference type="InterPro" id="IPR023214">
    <property type="entry name" value="HAD_sf"/>
</dbReference>
<name>A0ABZ0A1T4_9ACTN</name>
<organism evidence="1 2">
    <name type="scientific">Micromonospora halotolerans</name>
    <dbReference type="NCBI Taxonomy" id="709879"/>
    <lineage>
        <taxon>Bacteria</taxon>
        <taxon>Bacillati</taxon>
        <taxon>Actinomycetota</taxon>
        <taxon>Actinomycetes</taxon>
        <taxon>Micromonosporales</taxon>
        <taxon>Micromonosporaceae</taxon>
        <taxon>Micromonospora</taxon>
    </lineage>
</organism>
<dbReference type="SUPFAM" id="SSF56784">
    <property type="entry name" value="HAD-like"/>
    <property type="match status" value="1"/>
</dbReference>
<dbReference type="SFLD" id="SFLDG01129">
    <property type="entry name" value="C1.5:_HAD__Beta-PGM__Phosphata"/>
    <property type="match status" value="1"/>
</dbReference>
<dbReference type="InterPro" id="IPR036412">
    <property type="entry name" value="HAD-like_sf"/>
</dbReference>
<dbReference type="InterPro" id="IPR006439">
    <property type="entry name" value="HAD-SF_hydro_IA"/>
</dbReference>
<dbReference type="Proteomes" id="UP001303001">
    <property type="component" value="Chromosome"/>
</dbReference>